<dbReference type="EMBL" id="RBKS01000001">
    <property type="protein sequence ID" value="RKR74789.1"/>
    <property type="molecule type" value="Genomic_DNA"/>
</dbReference>
<dbReference type="OrthoDB" id="3243290at2"/>
<dbReference type="InterPro" id="IPR051604">
    <property type="entry name" value="Ergot_Alk_Oxidoreductase"/>
</dbReference>
<dbReference type="Gene3D" id="3.40.50.720">
    <property type="entry name" value="NAD(P)-binding Rossmann-like Domain"/>
    <property type="match status" value="1"/>
</dbReference>
<dbReference type="PANTHER" id="PTHR43162">
    <property type="match status" value="1"/>
</dbReference>
<dbReference type="SUPFAM" id="SSF51735">
    <property type="entry name" value="NAD(P)-binding Rossmann-fold domains"/>
    <property type="match status" value="1"/>
</dbReference>
<evidence type="ECO:0000313" key="3">
    <source>
        <dbReference type="Proteomes" id="UP000280008"/>
    </source>
</evidence>
<accession>A0A495IGB5</accession>
<organism evidence="2 3">
    <name type="scientific">Frondihabitans australicus</name>
    <dbReference type="NCBI Taxonomy" id="386892"/>
    <lineage>
        <taxon>Bacteria</taxon>
        <taxon>Bacillati</taxon>
        <taxon>Actinomycetota</taxon>
        <taxon>Actinomycetes</taxon>
        <taxon>Micrococcales</taxon>
        <taxon>Microbacteriaceae</taxon>
        <taxon>Frondihabitans</taxon>
    </lineage>
</organism>
<dbReference type="PANTHER" id="PTHR43162:SF1">
    <property type="entry name" value="PRESTALK A DIFFERENTIATION PROTEIN A"/>
    <property type="match status" value="1"/>
</dbReference>
<dbReference type="AlphaFoldDB" id="A0A495IGB5"/>
<dbReference type="InterPro" id="IPR036291">
    <property type="entry name" value="NAD(P)-bd_dom_sf"/>
</dbReference>
<reference evidence="2 3" key="1">
    <citation type="submission" date="2018-10" db="EMBL/GenBank/DDBJ databases">
        <title>Sequencing the genomes of 1000 actinobacteria strains.</title>
        <authorList>
            <person name="Klenk H.-P."/>
        </authorList>
    </citation>
    <scope>NUCLEOTIDE SEQUENCE [LARGE SCALE GENOMIC DNA]</scope>
    <source>
        <strain evidence="2 3">DSM 17894</strain>
    </source>
</reference>
<dbReference type="Gene3D" id="3.90.25.10">
    <property type="entry name" value="UDP-galactose 4-epimerase, domain 1"/>
    <property type="match status" value="1"/>
</dbReference>
<evidence type="ECO:0000259" key="1">
    <source>
        <dbReference type="Pfam" id="PF05368"/>
    </source>
</evidence>
<keyword evidence="3" id="KW-1185">Reference proteome</keyword>
<feature type="domain" description="NmrA-like" evidence="1">
    <location>
        <begin position="2"/>
        <end position="225"/>
    </location>
</feature>
<proteinExistence type="predicted"/>
<sequence length="285" mass="30451">MIAVAGATGSVGQAVTREVIRSGELVRVLTRDAARAARFGDDVEVHVVDYDDPSTLERAFAGADRAFIATGVNPRQVGDEMKLITAAADRGVDYAVKLSVQGAGGDYPVIVQRWNTEIENALRSSGLTATIVRPATFFKAIGLAPRPLIDAGLWGGDAGTGRAAFVGHDDVGVFAARLLLDRSIERASGSVDVEVVTGPDSLTIDNVQTLLTAHLGRAVTYVRRSEVEQRAILEDLGLPPLRIEVLLGLDAMLRDSIMADVTDSFERLVGRRPVSFAEWLTTQDA</sequence>
<comment type="caution">
    <text evidence="2">The sequence shown here is derived from an EMBL/GenBank/DDBJ whole genome shotgun (WGS) entry which is preliminary data.</text>
</comment>
<dbReference type="RefSeq" id="WP_121369661.1">
    <property type="nucleotide sequence ID" value="NZ_RBKS01000001.1"/>
</dbReference>
<dbReference type="Pfam" id="PF05368">
    <property type="entry name" value="NmrA"/>
    <property type="match status" value="1"/>
</dbReference>
<protein>
    <submittedName>
        <fullName evidence="2">Uncharacterized protein YbjT (DUF2867 family)</fullName>
    </submittedName>
</protein>
<name>A0A495IGB5_9MICO</name>
<dbReference type="InterPro" id="IPR008030">
    <property type="entry name" value="NmrA-like"/>
</dbReference>
<gene>
    <name evidence="2" type="ORF">C8E83_1919</name>
</gene>
<evidence type="ECO:0000313" key="2">
    <source>
        <dbReference type="EMBL" id="RKR74789.1"/>
    </source>
</evidence>
<dbReference type="Proteomes" id="UP000280008">
    <property type="component" value="Unassembled WGS sequence"/>
</dbReference>